<evidence type="ECO:0000313" key="2">
    <source>
        <dbReference type="EMBL" id="CAE6439825.1"/>
    </source>
</evidence>
<organism evidence="2 3">
    <name type="scientific">Rhizoctonia solani</name>
    <dbReference type="NCBI Taxonomy" id="456999"/>
    <lineage>
        <taxon>Eukaryota</taxon>
        <taxon>Fungi</taxon>
        <taxon>Dikarya</taxon>
        <taxon>Basidiomycota</taxon>
        <taxon>Agaricomycotina</taxon>
        <taxon>Agaricomycetes</taxon>
        <taxon>Cantharellales</taxon>
        <taxon>Ceratobasidiaceae</taxon>
        <taxon>Rhizoctonia</taxon>
    </lineage>
</organism>
<protein>
    <submittedName>
        <fullName evidence="2">Uncharacterized protein</fullName>
    </submittedName>
</protein>
<comment type="caution">
    <text evidence="2">The sequence shown here is derived from an EMBL/GenBank/DDBJ whole genome shotgun (WGS) entry which is preliminary data.</text>
</comment>
<dbReference type="Proteomes" id="UP000663853">
    <property type="component" value="Unassembled WGS sequence"/>
</dbReference>
<feature type="region of interest" description="Disordered" evidence="1">
    <location>
        <begin position="216"/>
        <end position="248"/>
    </location>
</feature>
<dbReference type="AlphaFoldDB" id="A0A8H2Y480"/>
<feature type="compositionally biased region" description="Basic and acidic residues" evidence="1">
    <location>
        <begin position="217"/>
        <end position="226"/>
    </location>
</feature>
<proteinExistence type="predicted"/>
<gene>
    <name evidence="2" type="ORF">RDB_LOCUS35442</name>
</gene>
<dbReference type="EMBL" id="CAJMXA010000691">
    <property type="protein sequence ID" value="CAE6439825.1"/>
    <property type="molecule type" value="Genomic_DNA"/>
</dbReference>
<evidence type="ECO:0000313" key="3">
    <source>
        <dbReference type="Proteomes" id="UP000663853"/>
    </source>
</evidence>
<name>A0A8H2Y480_9AGAM</name>
<accession>A0A8H2Y480</accession>
<evidence type="ECO:0000256" key="1">
    <source>
        <dbReference type="SAM" id="MobiDB-lite"/>
    </source>
</evidence>
<reference evidence="2" key="1">
    <citation type="submission" date="2021-01" db="EMBL/GenBank/DDBJ databases">
        <authorList>
            <person name="Kaushik A."/>
        </authorList>
    </citation>
    <scope>NUCLEOTIDE SEQUENCE</scope>
    <source>
        <strain evidence="2">AG6-10EEA</strain>
    </source>
</reference>
<sequence length="469" mass="53392">MTTMKPGWIIRIRIATGPWKERRRCIEIIIQLDQKIVEQPVNLSPQELGDQGYAGSSQYLDCLGVGKGPEDRESDSRTYAISTTALGQARFPPEIWHLIIMHATTALSDESEDSSKYISNKVRMNSLWNLANVSKMHRQLVLRYWADTMHLLEQSDPWDLSVLGTSNEIDLLLRVRRLVCENGYQVYRAPKNAFEGFKFLEELILNCHSDINFGEDIQPHNAHEPQEGESDGQLATQDNPDGAHQPNMIIQPARMSYRRLRVELPSTLRRLRVYDSHVPDIYFIQQVVEQCPLLQSLTLARCTIFSRHGCDFWRRLPSTESDAYFSNQGVSAYAAAIGRELKQVQSLKELRIGIYLTNHAAIDEHLSQHAALTSTPDTDLRIWEKSCKDCVAQHYESTLAAEREATEILGKQVPTLLSVSWANFCSERRTGWSTHRIRRDKEGTFEGLADVANLIDSGKHVTGDRMNSQ</sequence>